<sequence>MATLDDLADELLLAMARLLHVHDVYRLSTTCRRLYCIAADAQLWRQLFVRDFARLYKDIVDRPLIAACYTVDSWPPEARLLCERTGAVSRMPPPCQRIADLPLPFAHAFAMGKIGSGCTARTQSRSMSVRTVPAPAQWRHVPTPSAWATGSVANESATLWCFTMAGTGGPRNPGRRGHCVVHFVQSRLCTVQHRGIRL</sequence>
<dbReference type="InterPro" id="IPR001810">
    <property type="entry name" value="F-box_dom"/>
</dbReference>
<dbReference type="SUPFAM" id="SSF81383">
    <property type="entry name" value="F-box domain"/>
    <property type="match status" value="1"/>
</dbReference>
<dbReference type="Gene3D" id="1.20.1280.50">
    <property type="match status" value="1"/>
</dbReference>
<evidence type="ECO:0000313" key="2">
    <source>
        <dbReference type="EMBL" id="QBZ81328.1"/>
    </source>
</evidence>
<proteinExistence type="predicted"/>
<dbReference type="Pfam" id="PF12937">
    <property type="entry name" value="F-box-like"/>
    <property type="match status" value="1"/>
</dbReference>
<evidence type="ECO:0000313" key="3">
    <source>
        <dbReference type="Proteomes" id="UP001237152"/>
    </source>
</evidence>
<dbReference type="InterPro" id="IPR036047">
    <property type="entry name" value="F-box-like_dom_sf"/>
</dbReference>
<reference evidence="2" key="1">
    <citation type="journal article" date="2019" name="Front. Microbiol.">
        <title>Pandoravirus Celtis Illustrates the Microevolution Processes at Work in the Giant Pandoraviridae Genomes.</title>
        <authorList>
            <person name="Legendre M."/>
            <person name="Alempic J.M."/>
            <person name="Philippe N."/>
            <person name="Lartigue A."/>
            <person name="Jeudy S."/>
            <person name="Poirot O."/>
            <person name="Ta N.T."/>
            <person name="Nin S."/>
            <person name="Coute Y."/>
            <person name="Abergel C."/>
            <person name="Claverie J.M."/>
        </authorList>
    </citation>
    <scope>NUCLEOTIDE SEQUENCE</scope>
</reference>
<name>A0A4D6EIJ5_9VIRU</name>
<protein>
    <submittedName>
        <fullName evidence="2">F-box incomplete domain containing protein</fullName>
    </submittedName>
</protein>
<dbReference type="Proteomes" id="UP001237152">
    <property type="component" value="Segment"/>
</dbReference>
<dbReference type="EMBL" id="MK174290">
    <property type="protein sequence ID" value="QBZ81328.1"/>
    <property type="molecule type" value="Genomic_DNA"/>
</dbReference>
<organism evidence="2 3">
    <name type="scientific">Pandoravirus celtis</name>
    <dbReference type="NCBI Taxonomy" id="2568002"/>
    <lineage>
        <taxon>Viruses</taxon>
        <taxon>Pandoravirus</taxon>
    </lineage>
</organism>
<dbReference type="PROSITE" id="PS50181">
    <property type="entry name" value="FBOX"/>
    <property type="match status" value="1"/>
</dbReference>
<gene>
    <name evidence="2" type="ORF">pclt_cds_738</name>
</gene>
<feature type="domain" description="F-box" evidence="1">
    <location>
        <begin position="1"/>
        <end position="47"/>
    </location>
</feature>
<evidence type="ECO:0000259" key="1">
    <source>
        <dbReference type="PROSITE" id="PS50181"/>
    </source>
</evidence>
<accession>A0A4D6EIJ5</accession>